<feature type="compositionally biased region" description="Polar residues" evidence="1">
    <location>
        <begin position="94"/>
        <end position="103"/>
    </location>
</feature>
<dbReference type="Pfam" id="PF08032">
    <property type="entry name" value="SpoU_sub_bind"/>
    <property type="match status" value="1"/>
</dbReference>
<feature type="non-terminal residue" evidence="3">
    <location>
        <position position="415"/>
    </location>
</feature>
<feature type="compositionally biased region" description="Basic and acidic residues" evidence="1">
    <location>
        <begin position="184"/>
        <end position="204"/>
    </location>
</feature>
<feature type="domain" description="RNA 2-O ribose methyltransferase substrate binding" evidence="2">
    <location>
        <begin position="267"/>
        <end position="325"/>
    </location>
</feature>
<evidence type="ECO:0000256" key="1">
    <source>
        <dbReference type="SAM" id="MobiDB-lite"/>
    </source>
</evidence>
<dbReference type="InterPro" id="IPR029064">
    <property type="entry name" value="Ribosomal_eL30-like_sf"/>
</dbReference>
<comment type="caution">
    <text evidence="3">The sequence shown here is derived from an EMBL/GenBank/DDBJ whole genome shotgun (WGS) entry which is preliminary data.</text>
</comment>
<dbReference type="EMBL" id="JAGHQM010001202">
    <property type="protein sequence ID" value="KAH0556163.1"/>
    <property type="molecule type" value="Genomic_DNA"/>
</dbReference>
<evidence type="ECO:0000313" key="4">
    <source>
        <dbReference type="Proteomes" id="UP000750711"/>
    </source>
</evidence>
<name>A0A9P8L8B0_9PEZI</name>
<feature type="compositionally biased region" description="Polar residues" evidence="1">
    <location>
        <begin position="394"/>
        <end position="404"/>
    </location>
</feature>
<accession>A0A9P8L8B0</accession>
<reference evidence="3" key="1">
    <citation type="submission" date="2021-03" db="EMBL/GenBank/DDBJ databases">
        <title>Comparative genomics and phylogenomic investigation of the class Geoglossomycetes provide insights into ecological specialization and systematics.</title>
        <authorList>
            <person name="Melie T."/>
            <person name="Pirro S."/>
            <person name="Miller A.N."/>
            <person name="Quandt A."/>
        </authorList>
    </citation>
    <scope>NUCLEOTIDE SEQUENCE</scope>
    <source>
        <strain evidence="3">CAQ_001_2017</strain>
    </source>
</reference>
<protein>
    <recommendedName>
        <fullName evidence="2">RNA 2-O ribose methyltransferase substrate binding domain-containing protein</fullName>
    </recommendedName>
</protein>
<feature type="region of interest" description="Disordered" evidence="1">
    <location>
        <begin position="47"/>
        <end position="248"/>
    </location>
</feature>
<feature type="region of interest" description="Disordered" evidence="1">
    <location>
        <begin position="386"/>
        <end position="415"/>
    </location>
</feature>
<proteinExistence type="predicted"/>
<dbReference type="InterPro" id="IPR047182">
    <property type="entry name" value="MRM1"/>
</dbReference>
<evidence type="ECO:0000313" key="3">
    <source>
        <dbReference type="EMBL" id="KAH0556163.1"/>
    </source>
</evidence>
<dbReference type="GO" id="GO:0005739">
    <property type="term" value="C:mitochondrion"/>
    <property type="evidence" value="ECO:0007669"/>
    <property type="project" value="TreeGrafter"/>
</dbReference>
<feature type="compositionally biased region" description="Basic and acidic residues" evidence="1">
    <location>
        <begin position="405"/>
        <end position="415"/>
    </location>
</feature>
<dbReference type="SUPFAM" id="SSF55315">
    <property type="entry name" value="L30e-like"/>
    <property type="match status" value="1"/>
</dbReference>
<sequence>MINLRVRGRQALLRSTSFKFFDLPNHSLLLSRNASISSAIYNGIRRSNIPERGGRSRTGNGVRGEALERPRRPNHLLGLDAGEVQEKPRKRSSKAQNRSSQSRDPIRRQGSSSYGGGKSPFRGRVTSSEYSERTGRYGSSRSPFQGWVSEPDRRERAGGYSKDRRSGDDSGRLSFQSKSFVSERGGKETRTGEASRRSSYHDSEGIGQNSSLSERPSLFEGRDHRRDEEIRPSHNQYRSDARRFDAPPRFLEKPPLAVPYTTASSEFLYGTSVVMAALRSNRRQMYKLYVHEGEQREAITRDADVGGLARRAGVDVIGVPSDGLRLMDKMSSGRPHNVRRYPLFACREQKESLHPSRRTREDTDPFDLSQGYILEASPLPKLPVVSASEVSEKTAGSFQVTLGHQSKEDQLVNGT</sequence>
<dbReference type="AlphaFoldDB" id="A0A9P8L8B0"/>
<feature type="compositionally biased region" description="Basic and acidic residues" evidence="1">
    <location>
        <begin position="220"/>
        <end position="248"/>
    </location>
</feature>
<dbReference type="PANTHER" id="PTHR46103:SF1">
    <property type="entry name" value="RRNA METHYLTRANSFERASE 1, MITOCHONDRIAL"/>
    <property type="match status" value="1"/>
</dbReference>
<dbReference type="PANTHER" id="PTHR46103">
    <property type="entry name" value="RRNA METHYLTRANSFERASE 1, MITOCHONDRIAL"/>
    <property type="match status" value="1"/>
</dbReference>
<feature type="compositionally biased region" description="Basic and acidic residues" evidence="1">
    <location>
        <begin position="150"/>
        <end position="171"/>
    </location>
</feature>
<dbReference type="GO" id="GO:0016435">
    <property type="term" value="F:rRNA (guanine) methyltransferase activity"/>
    <property type="evidence" value="ECO:0007669"/>
    <property type="project" value="TreeGrafter"/>
</dbReference>
<evidence type="ECO:0000259" key="2">
    <source>
        <dbReference type="Pfam" id="PF08032"/>
    </source>
</evidence>
<organism evidence="3 4">
    <name type="scientific">Trichoglossum hirsutum</name>
    <dbReference type="NCBI Taxonomy" id="265104"/>
    <lineage>
        <taxon>Eukaryota</taxon>
        <taxon>Fungi</taxon>
        <taxon>Dikarya</taxon>
        <taxon>Ascomycota</taxon>
        <taxon>Pezizomycotina</taxon>
        <taxon>Geoglossomycetes</taxon>
        <taxon>Geoglossales</taxon>
        <taxon>Geoglossaceae</taxon>
        <taxon>Trichoglossum</taxon>
    </lineage>
</organism>
<dbReference type="Proteomes" id="UP000750711">
    <property type="component" value="Unassembled WGS sequence"/>
</dbReference>
<gene>
    <name evidence="3" type="ORF">GP486_005906</name>
</gene>
<keyword evidence="4" id="KW-1185">Reference proteome</keyword>
<dbReference type="InterPro" id="IPR013123">
    <property type="entry name" value="SpoU_subst-bd"/>
</dbReference>
<dbReference type="Gene3D" id="3.30.1330.30">
    <property type="match status" value="1"/>
</dbReference>